<dbReference type="AlphaFoldDB" id="A0A6G0Y2Z3"/>
<evidence type="ECO:0000313" key="2">
    <source>
        <dbReference type="EMBL" id="KAF0748087.1"/>
    </source>
</evidence>
<keyword evidence="1" id="KW-1133">Transmembrane helix</keyword>
<organism evidence="2 3">
    <name type="scientific">Aphis craccivora</name>
    <name type="common">Cowpea aphid</name>
    <dbReference type="NCBI Taxonomy" id="307492"/>
    <lineage>
        <taxon>Eukaryota</taxon>
        <taxon>Metazoa</taxon>
        <taxon>Ecdysozoa</taxon>
        <taxon>Arthropoda</taxon>
        <taxon>Hexapoda</taxon>
        <taxon>Insecta</taxon>
        <taxon>Pterygota</taxon>
        <taxon>Neoptera</taxon>
        <taxon>Paraneoptera</taxon>
        <taxon>Hemiptera</taxon>
        <taxon>Sternorrhyncha</taxon>
        <taxon>Aphidomorpha</taxon>
        <taxon>Aphidoidea</taxon>
        <taxon>Aphididae</taxon>
        <taxon>Aphidini</taxon>
        <taxon>Aphis</taxon>
        <taxon>Aphis</taxon>
    </lineage>
</organism>
<keyword evidence="1" id="KW-0812">Transmembrane</keyword>
<accession>A0A6G0Y2Z3</accession>
<keyword evidence="1" id="KW-0472">Membrane</keyword>
<sequence>MTDHLENLFGMFRLQNGNNLNLTPVQFFVPSKNSSSKSKNSKMYGIWSRSGMANLSVPMSQIQILIQFYFSCVSNNLMTFFLNLKMLTSMA</sequence>
<evidence type="ECO:0000313" key="3">
    <source>
        <dbReference type="Proteomes" id="UP000478052"/>
    </source>
</evidence>
<dbReference type="EMBL" id="VUJU01006614">
    <property type="protein sequence ID" value="KAF0748087.1"/>
    <property type="molecule type" value="Genomic_DNA"/>
</dbReference>
<gene>
    <name evidence="2" type="ORF">FWK35_00016683</name>
</gene>
<protein>
    <submittedName>
        <fullName evidence="2">Uncharacterized protein</fullName>
    </submittedName>
</protein>
<feature type="transmembrane region" description="Helical" evidence="1">
    <location>
        <begin position="64"/>
        <end position="84"/>
    </location>
</feature>
<dbReference type="Proteomes" id="UP000478052">
    <property type="component" value="Unassembled WGS sequence"/>
</dbReference>
<name>A0A6G0Y2Z3_APHCR</name>
<evidence type="ECO:0000256" key="1">
    <source>
        <dbReference type="SAM" id="Phobius"/>
    </source>
</evidence>
<keyword evidence="3" id="KW-1185">Reference proteome</keyword>
<proteinExistence type="predicted"/>
<reference evidence="2 3" key="1">
    <citation type="submission" date="2019-08" db="EMBL/GenBank/DDBJ databases">
        <title>Whole genome of Aphis craccivora.</title>
        <authorList>
            <person name="Voronova N.V."/>
            <person name="Shulinski R.S."/>
            <person name="Bandarenka Y.V."/>
            <person name="Zhorov D.G."/>
            <person name="Warner D."/>
        </authorList>
    </citation>
    <scope>NUCLEOTIDE SEQUENCE [LARGE SCALE GENOMIC DNA]</scope>
    <source>
        <strain evidence="2">180601</strain>
        <tissue evidence="2">Whole Body</tissue>
    </source>
</reference>
<comment type="caution">
    <text evidence="2">The sequence shown here is derived from an EMBL/GenBank/DDBJ whole genome shotgun (WGS) entry which is preliminary data.</text>
</comment>